<proteinExistence type="predicted"/>
<dbReference type="PANTHER" id="PTHR43037">
    <property type="entry name" value="UNNAMED PRODUCT-RELATED"/>
    <property type="match status" value="1"/>
</dbReference>
<feature type="compositionally biased region" description="Low complexity" evidence="3">
    <location>
        <begin position="328"/>
        <end position="355"/>
    </location>
</feature>
<evidence type="ECO:0008006" key="6">
    <source>
        <dbReference type="Google" id="ProtNLM"/>
    </source>
</evidence>
<gene>
    <name evidence="4" type="ORF">DI565_15030</name>
</gene>
<dbReference type="NCBIfam" id="TIGR01840">
    <property type="entry name" value="esterase_phb"/>
    <property type="match status" value="1"/>
</dbReference>
<keyword evidence="1" id="KW-0732">Signal</keyword>
<accession>A0A2W5K754</accession>
<reference evidence="4 5" key="1">
    <citation type="submission" date="2017-08" db="EMBL/GenBank/DDBJ databases">
        <title>Infants hospitalized years apart are colonized by the same room-sourced microbial strains.</title>
        <authorList>
            <person name="Brooks B."/>
            <person name="Olm M.R."/>
            <person name="Firek B.A."/>
            <person name="Baker R."/>
            <person name="Thomas B.C."/>
            <person name="Morowitz M.J."/>
            <person name="Banfield J.F."/>
        </authorList>
    </citation>
    <scope>NUCLEOTIDE SEQUENCE [LARGE SCALE GENOMIC DNA]</scope>
    <source>
        <strain evidence="4">S2_005_003_R2_43</strain>
    </source>
</reference>
<dbReference type="GO" id="GO:0016787">
    <property type="term" value="F:hydrolase activity"/>
    <property type="evidence" value="ECO:0007669"/>
    <property type="project" value="UniProtKB-KW"/>
</dbReference>
<dbReference type="Gene3D" id="3.40.50.1820">
    <property type="entry name" value="alpha/beta hydrolase"/>
    <property type="match status" value="1"/>
</dbReference>
<dbReference type="InterPro" id="IPR010126">
    <property type="entry name" value="Esterase_phb"/>
</dbReference>
<feature type="compositionally biased region" description="Polar residues" evidence="3">
    <location>
        <begin position="409"/>
        <end position="420"/>
    </location>
</feature>
<dbReference type="SUPFAM" id="SSF53474">
    <property type="entry name" value="alpha/beta-Hydrolases"/>
    <property type="match status" value="2"/>
</dbReference>
<feature type="region of interest" description="Disordered" evidence="3">
    <location>
        <begin position="1"/>
        <end position="26"/>
    </location>
</feature>
<evidence type="ECO:0000256" key="3">
    <source>
        <dbReference type="SAM" id="MobiDB-lite"/>
    </source>
</evidence>
<sequence>MAPIRNAAGNVRPERTKWKPAALSRASSPKRRNALKEIDGFGANPGSLRMLAYVPVDLPPGAPLVVVLHGCAQDARGYEAHAGWTALADELGFAVLYPEQPRRNNPAGCFNWFLPADSVRGLGEARSIREMIATLSETAGLGASRVYVTGLSAGGAMATALLAAYPDVFAAGAVIAGLPCGAAAGVKEALDAMTSPSARTDAELGDAVRAGAPYDGPWPRISIWHGLADRTVSPANADQLVRQWLDVHGLEAEAYEEHRSGGRLRRVWRRDGRDLVELTTIDGMGHGAPLDGARGERGGPFMLDVGVSSTRAIGDFFELSERPRAVAAAPAENAASTKASKTSSAPVSNASAPAVRAETARPAALAGGKTRKREAKQSDASSEKDAGRSASRPTKPATRPQTTQPPSPDGSSALQKSASADESAAPAVEGAPRAPDPKRVAEADRKTRPAAIVGAGDPEKPAPPSSPTGSTASSAPPRETVVSIEAARRDRNRTAFDVGQAIRKALKAAGLMR</sequence>
<dbReference type="AlphaFoldDB" id="A0A2W5K754"/>
<dbReference type="PANTHER" id="PTHR43037:SF1">
    <property type="entry name" value="BLL1128 PROTEIN"/>
    <property type="match status" value="1"/>
</dbReference>
<keyword evidence="2" id="KW-0378">Hydrolase</keyword>
<evidence type="ECO:0000256" key="2">
    <source>
        <dbReference type="ARBA" id="ARBA00022801"/>
    </source>
</evidence>
<feature type="compositionally biased region" description="Basic and acidic residues" evidence="3">
    <location>
        <begin position="375"/>
        <end position="387"/>
    </location>
</feature>
<feature type="region of interest" description="Disordered" evidence="3">
    <location>
        <begin position="328"/>
        <end position="492"/>
    </location>
</feature>
<dbReference type="InterPro" id="IPR029058">
    <property type="entry name" value="AB_hydrolase_fold"/>
</dbReference>
<name>A0A2W5K754_ANCNO</name>
<evidence type="ECO:0000256" key="1">
    <source>
        <dbReference type="ARBA" id="ARBA00022729"/>
    </source>
</evidence>
<dbReference type="Proteomes" id="UP000249577">
    <property type="component" value="Unassembled WGS sequence"/>
</dbReference>
<comment type="caution">
    <text evidence="4">The sequence shown here is derived from an EMBL/GenBank/DDBJ whole genome shotgun (WGS) entry which is preliminary data.</text>
</comment>
<feature type="compositionally biased region" description="Low complexity" evidence="3">
    <location>
        <begin position="467"/>
        <end position="477"/>
    </location>
</feature>
<evidence type="ECO:0000313" key="4">
    <source>
        <dbReference type="EMBL" id="PZQ12982.1"/>
    </source>
</evidence>
<dbReference type="Pfam" id="PF10503">
    <property type="entry name" value="Esterase_PHB"/>
    <property type="match status" value="1"/>
</dbReference>
<feature type="compositionally biased region" description="Basic and acidic residues" evidence="3">
    <location>
        <begin position="435"/>
        <end position="447"/>
    </location>
</feature>
<evidence type="ECO:0000313" key="5">
    <source>
        <dbReference type="Proteomes" id="UP000249577"/>
    </source>
</evidence>
<dbReference type="GO" id="GO:0005576">
    <property type="term" value="C:extracellular region"/>
    <property type="evidence" value="ECO:0007669"/>
    <property type="project" value="InterPro"/>
</dbReference>
<organism evidence="4 5">
    <name type="scientific">Ancylobacter novellus</name>
    <name type="common">Thiobacillus novellus</name>
    <dbReference type="NCBI Taxonomy" id="921"/>
    <lineage>
        <taxon>Bacteria</taxon>
        <taxon>Pseudomonadati</taxon>
        <taxon>Pseudomonadota</taxon>
        <taxon>Alphaproteobacteria</taxon>
        <taxon>Hyphomicrobiales</taxon>
        <taxon>Xanthobacteraceae</taxon>
        <taxon>Ancylobacter</taxon>
    </lineage>
</organism>
<dbReference type="InterPro" id="IPR050955">
    <property type="entry name" value="Plant_Biomass_Hydrol_Est"/>
</dbReference>
<protein>
    <recommendedName>
        <fullName evidence="6">Esterase, PHB depolymerase family</fullName>
    </recommendedName>
</protein>
<dbReference type="EMBL" id="QFPN01000008">
    <property type="protein sequence ID" value="PZQ12982.1"/>
    <property type="molecule type" value="Genomic_DNA"/>
</dbReference>